<evidence type="ECO:0000256" key="1">
    <source>
        <dbReference type="SAM" id="MobiDB-lite"/>
    </source>
</evidence>
<evidence type="ECO:0000313" key="2">
    <source>
        <dbReference type="EMBL" id="KAJ1083731.1"/>
    </source>
</evidence>
<organism evidence="2 3">
    <name type="scientific">Pleurodeles waltl</name>
    <name type="common">Iberian ribbed newt</name>
    <dbReference type="NCBI Taxonomy" id="8319"/>
    <lineage>
        <taxon>Eukaryota</taxon>
        <taxon>Metazoa</taxon>
        <taxon>Chordata</taxon>
        <taxon>Craniata</taxon>
        <taxon>Vertebrata</taxon>
        <taxon>Euteleostomi</taxon>
        <taxon>Amphibia</taxon>
        <taxon>Batrachia</taxon>
        <taxon>Caudata</taxon>
        <taxon>Salamandroidea</taxon>
        <taxon>Salamandridae</taxon>
        <taxon>Pleurodelinae</taxon>
        <taxon>Pleurodeles</taxon>
    </lineage>
</organism>
<name>A0AAV7KW97_PLEWA</name>
<evidence type="ECO:0000313" key="3">
    <source>
        <dbReference type="Proteomes" id="UP001066276"/>
    </source>
</evidence>
<protein>
    <submittedName>
        <fullName evidence="2">Uncharacterized protein</fullName>
    </submittedName>
</protein>
<keyword evidence="3" id="KW-1185">Reference proteome</keyword>
<reference evidence="2" key="1">
    <citation type="journal article" date="2022" name="bioRxiv">
        <title>Sequencing and chromosome-scale assembly of the giantPleurodeles waltlgenome.</title>
        <authorList>
            <person name="Brown T."/>
            <person name="Elewa A."/>
            <person name="Iarovenko S."/>
            <person name="Subramanian E."/>
            <person name="Araus A.J."/>
            <person name="Petzold A."/>
            <person name="Susuki M."/>
            <person name="Suzuki K.-i.T."/>
            <person name="Hayashi T."/>
            <person name="Toyoda A."/>
            <person name="Oliveira C."/>
            <person name="Osipova E."/>
            <person name="Leigh N.D."/>
            <person name="Simon A."/>
            <person name="Yun M.H."/>
        </authorList>
    </citation>
    <scope>NUCLEOTIDE SEQUENCE</scope>
    <source>
        <strain evidence="2">20211129_DDA</strain>
        <tissue evidence="2">Liver</tissue>
    </source>
</reference>
<accession>A0AAV7KW97</accession>
<gene>
    <name evidence="2" type="ORF">NDU88_003886</name>
</gene>
<dbReference type="Proteomes" id="UP001066276">
    <property type="component" value="Chromosome 12"/>
</dbReference>
<sequence>MYHTIRRGGNTTHAGGRYQEPGRRQSTAHHINTLQSTTFSRVVPTPSKAWRKHITEEKRLTIGGTGKNNAAMEPELQVSAMIFYVMLHLEHQHRRRRRRWERTRDTCMDVVEVSACEVGVLLGAVMLVVDVDVVHAGVSVDVTWWEVEEEEEEEGETVEAADVVVSATVCCLRECLCDEVSCLCLPVPFLGVVLCACSSAHQYVCLDGLGLRRMVLGSGSWRGDGRNRDHGCHQRGGQSLNRSLLGRQSTVNALQECIALLHLGCQPLDGIHSD</sequence>
<dbReference type="EMBL" id="JANPWB010000016">
    <property type="protein sequence ID" value="KAJ1083731.1"/>
    <property type="molecule type" value="Genomic_DNA"/>
</dbReference>
<proteinExistence type="predicted"/>
<comment type="caution">
    <text evidence="2">The sequence shown here is derived from an EMBL/GenBank/DDBJ whole genome shotgun (WGS) entry which is preliminary data.</text>
</comment>
<dbReference type="AlphaFoldDB" id="A0AAV7KW97"/>
<feature type="region of interest" description="Disordered" evidence="1">
    <location>
        <begin position="1"/>
        <end position="27"/>
    </location>
</feature>